<reference evidence="3 4" key="1">
    <citation type="journal article" date="2012" name="Genome Biol.">
        <title>Sequencing three crocodilian genomes to illuminate the evolution of archosaurs and amniotes.</title>
        <authorList>
            <person name="St John J.A."/>
            <person name="Braun E.L."/>
            <person name="Isberg S.R."/>
            <person name="Miles L.G."/>
            <person name="Chong A.Y."/>
            <person name="Gongora J."/>
            <person name="Dalzell P."/>
            <person name="Moran C."/>
            <person name="Bed'hom B."/>
            <person name="Abzhanov A."/>
            <person name="Burgess S.C."/>
            <person name="Cooksey A.M."/>
            <person name="Castoe T.A."/>
            <person name="Crawford N.G."/>
            <person name="Densmore L.D."/>
            <person name="Drew J.C."/>
            <person name="Edwards S.V."/>
            <person name="Faircloth B.C."/>
            <person name="Fujita M.K."/>
            <person name="Greenwold M.J."/>
            <person name="Hoffmann F.G."/>
            <person name="Howard J.M."/>
            <person name="Iguchi T."/>
            <person name="Janes D.E."/>
            <person name="Khan S.Y."/>
            <person name="Kohno S."/>
            <person name="de Koning A.J."/>
            <person name="Lance S.L."/>
            <person name="McCarthy F.M."/>
            <person name="McCormack J.E."/>
            <person name="Merchant M.E."/>
            <person name="Peterson D.G."/>
            <person name="Pollock D.D."/>
            <person name="Pourmand N."/>
            <person name="Raney B.J."/>
            <person name="Roessler K.A."/>
            <person name="Sanford J.R."/>
            <person name="Sawyer R.H."/>
            <person name="Schmidt C.J."/>
            <person name="Triplett E.W."/>
            <person name="Tuberville T.D."/>
            <person name="Venegas-Anaya M."/>
            <person name="Howard J.T."/>
            <person name="Jarvis E.D."/>
            <person name="Guillette L.J.Jr."/>
            <person name="Glenn T.C."/>
            <person name="Green R.E."/>
            <person name="Ray D.A."/>
        </authorList>
    </citation>
    <scope>NUCLEOTIDE SEQUENCE [LARGE SCALE GENOMIC DNA]</scope>
    <source>
        <strain evidence="3">KSC_2009_1</strain>
    </source>
</reference>
<dbReference type="EMBL" id="AKHW03006295">
    <property type="protein sequence ID" value="KYO21400.1"/>
    <property type="molecule type" value="Genomic_DNA"/>
</dbReference>
<dbReference type="InterPro" id="IPR037936">
    <property type="entry name" value="UNC5A-D"/>
</dbReference>
<feature type="domain" description="ZU5" evidence="2">
    <location>
        <begin position="363"/>
        <end position="477"/>
    </location>
</feature>
<gene>
    <name evidence="3" type="ORF">Y1Q_0001619</name>
</gene>
<sequence>MKPQSVLTRVKMFENKRSLSVEKIKDSNDTPAVKPPELAPKPTLATVGKPASQYEHDKTTYRAPEPQRPQAKPPEDIVRSNHYDPEEDEEYYRKQLSYFDRRSFENKPSAQIPASHHPEPAKPVHPQLNFTNYSSKGKPTDIEPMDRPVGEKRYEPVPQVTSAVPPPPPVQYTQPQSINNKPALSEVNSVSVDFQNSTMSKPDPPPPQNKPAILRSSNREDTVQSTFYPQKSFPDKGPLNGSEQTQKPVTPAYNRFTTKPYTSAARPFERKFESPKFNHNLLPNETQHKPELPSKSPNSPQPILKAHGSLQPSEFDSGMDTFSIQADKPKYQPNNVNAVPKAIPVSPSALEDDEEEDGHTVVATARGVFNSNGGVLSSIETGVSIIIPQGAIPEGIEQEIYFKVCRDNSILPPLDKEKGETLLSPLVMCGPHGLKFLKPVELRLPHCDPKTWQNKSLPGDPNYLVGANCVSVLIDHF</sequence>
<feature type="compositionally biased region" description="Basic and acidic residues" evidence="1">
    <location>
        <begin position="267"/>
        <end position="276"/>
    </location>
</feature>
<dbReference type="Proteomes" id="UP000050525">
    <property type="component" value="Unassembled WGS sequence"/>
</dbReference>
<evidence type="ECO:0000259" key="2">
    <source>
        <dbReference type="PROSITE" id="PS51145"/>
    </source>
</evidence>
<dbReference type="Gene3D" id="2.60.220.30">
    <property type="match status" value="1"/>
</dbReference>
<keyword evidence="4" id="KW-1185">Reference proteome</keyword>
<dbReference type="PROSITE" id="PS51145">
    <property type="entry name" value="ZU5"/>
    <property type="match status" value="1"/>
</dbReference>
<feature type="compositionally biased region" description="Polar residues" evidence="1">
    <location>
        <begin position="178"/>
        <end position="200"/>
    </location>
</feature>
<comment type="caution">
    <text evidence="3">The sequence shown here is derived from an EMBL/GenBank/DDBJ whole genome shotgun (WGS) entry which is preliminary data.</text>
</comment>
<dbReference type="Pfam" id="PF00791">
    <property type="entry name" value="ZU5"/>
    <property type="match status" value="1"/>
</dbReference>
<dbReference type="GO" id="GO:0016020">
    <property type="term" value="C:membrane"/>
    <property type="evidence" value="ECO:0007669"/>
    <property type="project" value="InterPro"/>
</dbReference>
<feature type="compositionally biased region" description="Basic and acidic residues" evidence="1">
    <location>
        <begin position="73"/>
        <end position="84"/>
    </location>
</feature>
<dbReference type="FunFam" id="2.60.220.30:FF:000004">
    <property type="entry name" value="tight junction protein ZO-1 isoform X1"/>
    <property type="match status" value="1"/>
</dbReference>
<proteinExistence type="predicted"/>
<accession>A0A151MAF3</accession>
<dbReference type="InterPro" id="IPR000906">
    <property type="entry name" value="ZU5_dom"/>
</dbReference>
<feature type="compositionally biased region" description="Basic and acidic residues" evidence="1">
    <location>
        <begin position="138"/>
        <end position="155"/>
    </location>
</feature>
<dbReference type="GO" id="GO:0005042">
    <property type="term" value="F:netrin receptor activity"/>
    <property type="evidence" value="ECO:0007669"/>
    <property type="project" value="InterPro"/>
</dbReference>
<organism evidence="3 4">
    <name type="scientific">Alligator mississippiensis</name>
    <name type="common">American alligator</name>
    <dbReference type="NCBI Taxonomy" id="8496"/>
    <lineage>
        <taxon>Eukaryota</taxon>
        <taxon>Metazoa</taxon>
        <taxon>Chordata</taxon>
        <taxon>Craniata</taxon>
        <taxon>Vertebrata</taxon>
        <taxon>Euteleostomi</taxon>
        <taxon>Archelosauria</taxon>
        <taxon>Archosauria</taxon>
        <taxon>Crocodylia</taxon>
        <taxon>Alligatoridae</taxon>
        <taxon>Alligatorinae</taxon>
        <taxon>Alligator</taxon>
    </lineage>
</organism>
<feature type="compositionally biased region" description="Polar residues" evidence="1">
    <location>
        <begin position="128"/>
        <end position="137"/>
    </location>
</feature>
<dbReference type="PANTHER" id="PTHR12582:SF47">
    <property type="entry name" value="NETRIN RECEPTOR UNC-5"/>
    <property type="match status" value="1"/>
</dbReference>
<feature type="region of interest" description="Disordered" evidence="1">
    <location>
        <begin position="103"/>
        <end position="317"/>
    </location>
</feature>
<evidence type="ECO:0000313" key="4">
    <source>
        <dbReference type="Proteomes" id="UP000050525"/>
    </source>
</evidence>
<name>A0A151MAF3_ALLMI</name>
<protein>
    <recommendedName>
        <fullName evidence="2">ZU5 domain-containing protein</fullName>
    </recommendedName>
</protein>
<dbReference type="PANTHER" id="PTHR12582">
    <property type="entry name" value="NETRIN RECEPTOR UNC5"/>
    <property type="match status" value="1"/>
</dbReference>
<dbReference type="AlphaFoldDB" id="A0A151MAF3"/>
<feature type="region of interest" description="Disordered" evidence="1">
    <location>
        <begin position="21"/>
        <end position="90"/>
    </location>
</feature>
<evidence type="ECO:0000256" key="1">
    <source>
        <dbReference type="SAM" id="MobiDB-lite"/>
    </source>
</evidence>
<evidence type="ECO:0000313" key="3">
    <source>
        <dbReference type="EMBL" id="KYO21400.1"/>
    </source>
</evidence>
<dbReference type="SMART" id="SM00218">
    <property type="entry name" value="ZU5"/>
    <property type="match status" value="1"/>
</dbReference>